<accession>A0A345IF56</accession>
<proteinExistence type="predicted"/>
<dbReference type="Proteomes" id="UP000253744">
    <property type="component" value="Chromosome"/>
</dbReference>
<reference evidence="2 3" key="1">
    <citation type="submission" date="2018-07" db="EMBL/GenBank/DDBJ databases">
        <title>Complete Genome and Methylome Analysis of Deinococcus wulumuqiensis NEB 479.</title>
        <authorList>
            <person name="Fomenkov A."/>
            <person name="Luyten Y."/>
            <person name="Vincze T."/>
            <person name="Anton B.P."/>
            <person name="Clark T."/>
            <person name="Roberts R.J."/>
            <person name="Morgan R.D."/>
        </authorList>
    </citation>
    <scope>NUCLEOTIDE SEQUENCE [LARGE SCALE GENOMIC DNA]</scope>
    <source>
        <strain evidence="2 3">NEB 479</strain>
    </source>
</reference>
<dbReference type="EMBL" id="CP031158">
    <property type="protein sequence ID" value="AXG98328.1"/>
    <property type="molecule type" value="Genomic_DNA"/>
</dbReference>
<feature type="region of interest" description="Disordered" evidence="1">
    <location>
        <begin position="31"/>
        <end position="74"/>
    </location>
</feature>
<sequence>MFCTRSLRAVPVRSPKRRCVFLSNALNVRPSKGRTAGKRRVYRPESRVNVSTSASGRCRGEASGRLTLTRPPAS</sequence>
<evidence type="ECO:0000256" key="1">
    <source>
        <dbReference type="SAM" id="MobiDB-lite"/>
    </source>
</evidence>
<dbReference type="AlphaFoldDB" id="A0A345IF56"/>
<evidence type="ECO:0000313" key="3">
    <source>
        <dbReference type="Proteomes" id="UP000253744"/>
    </source>
</evidence>
<evidence type="ECO:0000313" key="2">
    <source>
        <dbReference type="EMBL" id="AXG98328.1"/>
    </source>
</evidence>
<name>A0A345IF56_9DEIO</name>
<feature type="compositionally biased region" description="Basic residues" evidence="1">
    <location>
        <begin position="31"/>
        <end position="41"/>
    </location>
</feature>
<dbReference type="KEGG" id="dwu:DVJ83_03160"/>
<gene>
    <name evidence="2" type="ORF">DVJ83_03160</name>
</gene>
<organism evidence="2 3">
    <name type="scientific">Deinococcus wulumuqiensis</name>
    <dbReference type="NCBI Taxonomy" id="980427"/>
    <lineage>
        <taxon>Bacteria</taxon>
        <taxon>Thermotogati</taxon>
        <taxon>Deinococcota</taxon>
        <taxon>Deinococci</taxon>
        <taxon>Deinococcales</taxon>
        <taxon>Deinococcaceae</taxon>
        <taxon>Deinococcus</taxon>
    </lineage>
</organism>
<protein>
    <submittedName>
        <fullName evidence="2">Uncharacterized protein</fullName>
    </submittedName>
</protein>